<comment type="similarity">
    <text evidence="1">Belongs to the UDP-glycosyltransferase family.</text>
</comment>
<dbReference type="Gene3D" id="3.40.50.2000">
    <property type="entry name" value="Glycogen Phosphorylase B"/>
    <property type="match status" value="2"/>
</dbReference>
<comment type="caution">
    <text evidence="6">The sequence shown here is derived from an EMBL/GenBank/DDBJ whole genome shotgun (WGS) entry which is preliminary data.</text>
</comment>
<dbReference type="FunFam" id="3.40.50.2000:FF:000021">
    <property type="entry name" value="UDP-glucuronosyltransferase"/>
    <property type="match status" value="1"/>
</dbReference>
<organism evidence="6 7">
    <name type="scientific">Folsomia candida</name>
    <name type="common">Springtail</name>
    <dbReference type="NCBI Taxonomy" id="158441"/>
    <lineage>
        <taxon>Eukaryota</taxon>
        <taxon>Metazoa</taxon>
        <taxon>Ecdysozoa</taxon>
        <taxon>Arthropoda</taxon>
        <taxon>Hexapoda</taxon>
        <taxon>Collembola</taxon>
        <taxon>Entomobryomorpha</taxon>
        <taxon>Isotomoidea</taxon>
        <taxon>Isotomidae</taxon>
        <taxon>Proisotominae</taxon>
        <taxon>Folsomia</taxon>
    </lineage>
</organism>
<sequence>MKITWCASLVLLLGLASFSHGANILFYFGVSTYSHRITAWPLVEALVEKGHKVTFLQAAENKNPNPKVEELVLNDTVSVGAMDFLDMKLKFGSMMMPILVHMLPELGDMACRATLNDPKMLTWINSHKVDVVVIDSLFNDCALGLAYKWNAQVVIFGTSTVFEWWADDYGFPAETNWIADTHFGQNMPLSFLGRVFSTLMTLHMRLMKNVFLYPRLEVMLKEKLNMPEMPSLAELNSKPSLVLMNTHFSEELARSLPPLIIPVGGMHCTDKLQKIPQDMEKFINGSGPEGFIYVSFGSEIKVVSGPKYVRDAFFNAFRNSKARFIWKWDGPRPDDMPPNIFIASWIPQQSLLAHPAIKIFITHGGLLSIQEALYHSVPMISFPVFAEQDYNAERVHRTKRGIRLEITSVTQEQIEGAVHAILTDDTYRKNVKTASRLFKDRPQKPVETAVWWMEYIMRNKEDASVLRPLAVTQWWFQRRSLDVWAFIFSVIVLSFVLSILVFKKLLSCCCGKKEAKTKIKTKSKKQ</sequence>
<dbReference type="AlphaFoldDB" id="A0A226ESC6"/>
<dbReference type="Proteomes" id="UP000198287">
    <property type="component" value="Unassembled WGS sequence"/>
</dbReference>
<keyword evidence="4" id="KW-0812">Transmembrane</keyword>
<dbReference type="STRING" id="158441.A0A226ESC6"/>
<feature type="transmembrane region" description="Helical" evidence="4">
    <location>
        <begin position="483"/>
        <end position="502"/>
    </location>
</feature>
<feature type="signal peptide" evidence="5">
    <location>
        <begin position="1"/>
        <end position="21"/>
    </location>
</feature>
<dbReference type="InterPro" id="IPR002213">
    <property type="entry name" value="UDP_glucos_trans"/>
</dbReference>
<proteinExistence type="inferred from homology"/>
<keyword evidence="2" id="KW-0328">Glycosyltransferase</keyword>
<dbReference type="OrthoDB" id="5835829at2759"/>
<evidence type="ECO:0000313" key="7">
    <source>
        <dbReference type="Proteomes" id="UP000198287"/>
    </source>
</evidence>
<evidence type="ECO:0000256" key="5">
    <source>
        <dbReference type="SAM" id="SignalP"/>
    </source>
</evidence>
<reference evidence="6 7" key="1">
    <citation type="submission" date="2015-12" db="EMBL/GenBank/DDBJ databases">
        <title>The genome of Folsomia candida.</title>
        <authorList>
            <person name="Faddeeva A."/>
            <person name="Derks M.F."/>
            <person name="Anvar Y."/>
            <person name="Smit S."/>
            <person name="Van Straalen N."/>
            <person name="Roelofs D."/>
        </authorList>
    </citation>
    <scope>NUCLEOTIDE SEQUENCE [LARGE SCALE GENOMIC DNA]</scope>
    <source>
        <strain evidence="6 7">VU population</strain>
        <tissue evidence="6">Whole body</tissue>
    </source>
</reference>
<dbReference type="CDD" id="cd03784">
    <property type="entry name" value="GT1_Gtf-like"/>
    <property type="match status" value="1"/>
</dbReference>
<keyword evidence="4" id="KW-0472">Membrane</keyword>
<dbReference type="GO" id="GO:0008194">
    <property type="term" value="F:UDP-glycosyltransferase activity"/>
    <property type="evidence" value="ECO:0007669"/>
    <property type="project" value="InterPro"/>
</dbReference>
<dbReference type="EMBL" id="LNIX01000002">
    <property type="protein sequence ID" value="OXA59974.1"/>
    <property type="molecule type" value="Genomic_DNA"/>
</dbReference>
<feature type="chain" id="PRO_5013144274" evidence="5">
    <location>
        <begin position="22"/>
        <end position="526"/>
    </location>
</feature>
<dbReference type="InterPro" id="IPR050271">
    <property type="entry name" value="UDP-glycosyltransferase"/>
</dbReference>
<dbReference type="PANTHER" id="PTHR48043">
    <property type="entry name" value="EG:EG0003.4 PROTEIN-RELATED"/>
    <property type="match status" value="1"/>
</dbReference>
<evidence type="ECO:0000313" key="6">
    <source>
        <dbReference type="EMBL" id="OXA59974.1"/>
    </source>
</evidence>
<name>A0A226ESC6_FOLCA</name>
<accession>A0A226ESC6</accession>
<keyword evidence="4" id="KW-1133">Transmembrane helix</keyword>
<keyword evidence="5" id="KW-0732">Signal</keyword>
<evidence type="ECO:0000256" key="2">
    <source>
        <dbReference type="ARBA" id="ARBA00022676"/>
    </source>
</evidence>
<keyword evidence="7" id="KW-1185">Reference proteome</keyword>
<dbReference type="SUPFAM" id="SSF53756">
    <property type="entry name" value="UDP-Glycosyltransferase/glycogen phosphorylase"/>
    <property type="match status" value="1"/>
</dbReference>
<dbReference type="Pfam" id="PF00201">
    <property type="entry name" value="UDPGT"/>
    <property type="match status" value="1"/>
</dbReference>
<gene>
    <name evidence="6" type="ORF">Fcan01_05718</name>
</gene>
<dbReference type="PANTHER" id="PTHR48043:SF159">
    <property type="entry name" value="EG:EG0003.4 PROTEIN-RELATED"/>
    <property type="match status" value="1"/>
</dbReference>
<protein>
    <submittedName>
        <fullName evidence="6">UDP-glucuronosyltransferase 1-8</fullName>
    </submittedName>
</protein>
<evidence type="ECO:0000256" key="4">
    <source>
        <dbReference type="SAM" id="Phobius"/>
    </source>
</evidence>
<dbReference type="OMA" id="FINTHYS"/>
<evidence type="ECO:0000256" key="3">
    <source>
        <dbReference type="ARBA" id="ARBA00022679"/>
    </source>
</evidence>
<keyword evidence="3 6" id="KW-0808">Transferase</keyword>
<evidence type="ECO:0000256" key="1">
    <source>
        <dbReference type="ARBA" id="ARBA00009995"/>
    </source>
</evidence>